<comment type="caution">
    <text evidence="1">The sequence shown here is derived from an EMBL/GenBank/DDBJ whole genome shotgun (WGS) entry which is preliminary data.</text>
</comment>
<sequence length="153" mass="17673">MLEFEIPSEVKDEVYLAEEVSTIILGPFEHTGFDAESTEVLATGYLRVRSTSKGIVSVECSADLVLALGTNTRIFVDDPLWKQRLMDMFENTYPLSGKTDGWLSDVGDWFVRNFWGDREHGPCNDHPAMNFRLYWYDHWLWGEHSYNTEPCPN</sequence>
<dbReference type="AlphaFoldDB" id="A0A6N6RI59"/>
<dbReference type="EMBL" id="WBVO01000002">
    <property type="protein sequence ID" value="KAB2814002.1"/>
    <property type="molecule type" value="Genomic_DNA"/>
</dbReference>
<keyword evidence="2" id="KW-1185">Reference proteome</keyword>
<evidence type="ECO:0000313" key="1">
    <source>
        <dbReference type="EMBL" id="KAB2814002.1"/>
    </source>
</evidence>
<protein>
    <submittedName>
        <fullName evidence="1">Uncharacterized protein</fullName>
    </submittedName>
</protein>
<evidence type="ECO:0000313" key="2">
    <source>
        <dbReference type="Proteomes" id="UP000468650"/>
    </source>
</evidence>
<dbReference type="RefSeq" id="WP_151666670.1">
    <property type="nucleotide sequence ID" value="NZ_WBVO01000002.1"/>
</dbReference>
<accession>A0A6N6RI59</accession>
<name>A0A6N6RI59_9FLAO</name>
<dbReference type="Proteomes" id="UP000468650">
    <property type="component" value="Unassembled WGS sequence"/>
</dbReference>
<proteinExistence type="predicted"/>
<gene>
    <name evidence="1" type="ORF">F8C67_04795</name>
</gene>
<reference evidence="1 2" key="1">
    <citation type="submission" date="2019-09" db="EMBL/GenBank/DDBJ databases">
        <title>Genomes of family Cryomorphaceae.</title>
        <authorList>
            <person name="Bowman J.P."/>
        </authorList>
    </citation>
    <scope>NUCLEOTIDE SEQUENCE [LARGE SCALE GENOMIC DNA]</scope>
    <source>
        <strain evidence="1 2">LMG 25704</strain>
    </source>
</reference>
<organism evidence="1 2">
    <name type="scientific">Phaeocystidibacter luteus</name>
    <dbReference type="NCBI Taxonomy" id="911197"/>
    <lineage>
        <taxon>Bacteria</taxon>
        <taxon>Pseudomonadati</taxon>
        <taxon>Bacteroidota</taxon>
        <taxon>Flavobacteriia</taxon>
        <taxon>Flavobacteriales</taxon>
        <taxon>Phaeocystidibacteraceae</taxon>
        <taxon>Phaeocystidibacter</taxon>
    </lineage>
</organism>